<dbReference type="Proteomes" id="UP000736373">
    <property type="component" value="Unassembled WGS sequence"/>
</dbReference>
<protein>
    <submittedName>
        <fullName evidence="1">Uncharacterized protein</fullName>
    </submittedName>
</protein>
<comment type="caution">
    <text evidence="1">The sequence shown here is derived from an EMBL/GenBank/DDBJ whole genome shotgun (WGS) entry which is preliminary data.</text>
</comment>
<evidence type="ECO:0000313" key="2">
    <source>
        <dbReference type="Proteomes" id="UP000736373"/>
    </source>
</evidence>
<reference evidence="1 2" key="1">
    <citation type="submission" date="2019-09" db="EMBL/GenBank/DDBJ databases">
        <title>Paraburkholderia podalyriae sp. nov., A South African Podalyria-associated rhizobium.</title>
        <authorList>
            <person name="Mavima L."/>
            <person name="Beukes C.W."/>
            <person name="Palmer M."/>
            <person name="De Meyer S.E."/>
            <person name="James E.K."/>
            <person name="Maluk M."/>
            <person name="Avontuur J.R."/>
            <person name="Chan W.Y."/>
            <person name="Venter S.N."/>
            <person name="Steenkamp E.T."/>
        </authorList>
    </citation>
    <scope>NUCLEOTIDE SEQUENCE [LARGE SCALE GENOMIC DNA]</scope>
    <source>
        <strain evidence="1 2">WC7.3b</strain>
    </source>
</reference>
<gene>
    <name evidence="1" type="ORF">F6X42_18690</name>
</gene>
<sequence length="110" mass="12733">MPTYGHPDLWITPQLKELIRWAAEREHRTTANFMEAFVRNRCREHGIAVPAKHPYSCSVHRGEQMDISQFREHTGKRGKCVRSSEHLEVVAVQLSAPRQVRHSLELPHSS</sequence>
<keyword evidence="2" id="KW-1185">Reference proteome</keyword>
<accession>A0ABR7PQJ3</accession>
<organism evidence="1 2">
    <name type="scientific">Paraburkholderia podalyriae</name>
    <dbReference type="NCBI Taxonomy" id="1938811"/>
    <lineage>
        <taxon>Bacteria</taxon>
        <taxon>Pseudomonadati</taxon>
        <taxon>Pseudomonadota</taxon>
        <taxon>Betaproteobacteria</taxon>
        <taxon>Burkholderiales</taxon>
        <taxon>Burkholderiaceae</taxon>
        <taxon>Paraburkholderia</taxon>
    </lineage>
</organism>
<proteinExistence type="predicted"/>
<evidence type="ECO:0000313" key="1">
    <source>
        <dbReference type="EMBL" id="MBC8748558.1"/>
    </source>
</evidence>
<dbReference type="EMBL" id="VZQQ01000014">
    <property type="protein sequence ID" value="MBC8748558.1"/>
    <property type="molecule type" value="Genomic_DNA"/>
</dbReference>
<name>A0ABR7PQJ3_9BURK</name>